<proteinExistence type="predicted"/>
<dbReference type="AlphaFoldDB" id="A0A9Q3E464"/>
<evidence type="ECO:0000313" key="2">
    <source>
        <dbReference type="Proteomes" id="UP000765509"/>
    </source>
</evidence>
<accession>A0A9Q3E464</accession>
<protein>
    <submittedName>
        <fullName evidence="1">Uncharacterized protein</fullName>
    </submittedName>
</protein>
<keyword evidence="2" id="KW-1185">Reference proteome</keyword>
<organism evidence="1 2">
    <name type="scientific">Austropuccinia psidii MF-1</name>
    <dbReference type="NCBI Taxonomy" id="1389203"/>
    <lineage>
        <taxon>Eukaryota</taxon>
        <taxon>Fungi</taxon>
        <taxon>Dikarya</taxon>
        <taxon>Basidiomycota</taxon>
        <taxon>Pucciniomycotina</taxon>
        <taxon>Pucciniomycetes</taxon>
        <taxon>Pucciniales</taxon>
        <taxon>Sphaerophragmiaceae</taxon>
        <taxon>Austropuccinia</taxon>
    </lineage>
</organism>
<reference evidence="1" key="1">
    <citation type="submission" date="2021-03" db="EMBL/GenBank/DDBJ databases">
        <title>Draft genome sequence of rust myrtle Austropuccinia psidii MF-1, a brazilian biotype.</title>
        <authorList>
            <person name="Quecine M.C."/>
            <person name="Pachon D.M.R."/>
            <person name="Bonatelli M.L."/>
            <person name="Correr F.H."/>
            <person name="Franceschini L.M."/>
            <person name="Leite T.F."/>
            <person name="Margarido G.R.A."/>
            <person name="Almeida C.A."/>
            <person name="Ferrarezi J.A."/>
            <person name="Labate C.A."/>
        </authorList>
    </citation>
    <scope>NUCLEOTIDE SEQUENCE</scope>
    <source>
        <strain evidence="1">MF-1</strain>
    </source>
</reference>
<name>A0A9Q3E464_9BASI</name>
<comment type="caution">
    <text evidence="1">The sequence shown here is derived from an EMBL/GenBank/DDBJ whole genome shotgun (WGS) entry which is preliminary data.</text>
</comment>
<dbReference type="Proteomes" id="UP000765509">
    <property type="component" value="Unassembled WGS sequence"/>
</dbReference>
<dbReference type="EMBL" id="AVOT02023525">
    <property type="protein sequence ID" value="MBW0513588.1"/>
    <property type="molecule type" value="Genomic_DNA"/>
</dbReference>
<evidence type="ECO:0000313" key="1">
    <source>
        <dbReference type="EMBL" id="MBW0513588.1"/>
    </source>
</evidence>
<sequence>MGDAIKEQSDEEKDPREEFLVEYQEEAPLQTQDIQLEAGISQDTANKNFCKHTEDAQTLLVTLTKGMAYIHVTATKMTACIANAQSPLILDNGAHCSILARNYLDNHFPNWENQLFPTKQKNFKSASER</sequence>
<gene>
    <name evidence="1" type="ORF">O181_053303</name>
</gene>